<organism evidence="1 2">
    <name type="scientific">Phytopseudomonas seleniipraecipitans</name>
    <dbReference type="NCBI Taxonomy" id="640205"/>
    <lineage>
        <taxon>Bacteria</taxon>
        <taxon>Pseudomonadati</taxon>
        <taxon>Pseudomonadota</taxon>
        <taxon>Gammaproteobacteria</taxon>
        <taxon>Pseudomonadales</taxon>
        <taxon>Pseudomonadaceae</taxon>
        <taxon>Phytopseudomonas</taxon>
    </lineage>
</organism>
<reference evidence="1 2" key="1">
    <citation type="submission" date="2016-10" db="EMBL/GenBank/DDBJ databases">
        <authorList>
            <person name="de Groot N.N."/>
        </authorList>
    </citation>
    <scope>NUCLEOTIDE SEQUENCE [LARGE SCALE GENOMIC DNA]</scope>
    <source>
        <strain evidence="1 2">LMG 25475</strain>
    </source>
</reference>
<gene>
    <name evidence="1" type="ORF">SAMN05216381_0432</name>
</gene>
<dbReference type="EMBL" id="FNBM01000001">
    <property type="protein sequence ID" value="SDE94036.1"/>
    <property type="molecule type" value="Genomic_DNA"/>
</dbReference>
<sequence>MISAQRLWGGLWLTLGAWLAAQCVLQLSREPQPARAVAVDTAALPGLLVGHWQVTADSGALPLTRLPVQYLGSLRAVPLSASVVVLRYGQQVRSFSRGQRLGPGVVLQDIDETGLIFDNQGRRERLPWPPRPAVTGFKRQG</sequence>
<accession>A0A1G7H0U1</accession>
<dbReference type="STRING" id="640205.SAMN05216381_0432"/>
<protein>
    <submittedName>
        <fullName evidence="1">General secretion pathway protein C</fullName>
    </submittedName>
</protein>
<dbReference type="RefSeq" id="WP_092364103.1">
    <property type="nucleotide sequence ID" value="NZ_FNBM01000001.1"/>
</dbReference>
<name>A0A1G7H0U1_9GAMM</name>
<evidence type="ECO:0000313" key="2">
    <source>
        <dbReference type="Proteomes" id="UP000243378"/>
    </source>
</evidence>
<dbReference type="AlphaFoldDB" id="A0A1G7H0U1"/>
<dbReference type="OrthoDB" id="7014409at2"/>
<proteinExistence type="predicted"/>
<dbReference type="Proteomes" id="UP000243378">
    <property type="component" value="Unassembled WGS sequence"/>
</dbReference>
<evidence type="ECO:0000313" key="1">
    <source>
        <dbReference type="EMBL" id="SDE94036.1"/>
    </source>
</evidence>